<evidence type="ECO:0000313" key="2">
    <source>
        <dbReference type="EMBL" id="ONK73799.1"/>
    </source>
</evidence>
<sequence>MKWPTSELPDERTAVQLCGTPPPTSTSSSPGPHVLELRVVQRAQREVALETAITRAVDGAADVVLRYTVREYIIHGAPRYDLTERRAATVGGGHDVARTGSRSRFWLGSVRPWAVHVALAVVGGARRILLFWMTAAALPKMKSTVAEDVALAVETGAGVDAEGVLVALEGAAERIRIGRAAEAGRPPGSRGRRCCGTLRRSR</sequence>
<protein>
    <submittedName>
        <fullName evidence="2">Uncharacterized protein</fullName>
    </submittedName>
</protein>
<evidence type="ECO:0000313" key="3">
    <source>
        <dbReference type="Proteomes" id="UP000243459"/>
    </source>
</evidence>
<gene>
    <name evidence="2" type="ORF">A4U43_C04F35500</name>
</gene>
<keyword evidence="3" id="KW-1185">Reference proteome</keyword>
<evidence type="ECO:0000256" key="1">
    <source>
        <dbReference type="SAM" id="MobiDB-lite"/>
    </source>
</evidence>
<organism evidence="2 3">
    <name type="scientific">Asparagus officinalis</name>
    <name type="common">Garden asparagus</name>
    <dbReference type="NCBI Taxonomy" id="4686"/>
    <lineage>
        <taxon>Eukaryota</taxon>
        <taxon>Viridiplantae</taxon>
        <taxon>Streptophyta</taxon>
        <taxon>Embryophyta</taxon>
        <taxon>Tracheophyta</taxon>
        <taxon>Spermatophyta</taxon>
        <taxon>Magnoliopsida</taxon>
        <taxon>Liliopsida</taxon>
        <taxon>Asparagales</taxon>
        <taxon>Asparagaceae</taxon>
        <taxon>Asparagoideae</taxon>
        <taxon>Asparagus</taxon>
    </lineage>
</organism>
<name>A0A5P1FAJ5_ASPOF</name>
<dbReference type="EMBL" id="CM007384">
    <property type="protein sequence ID" value="ONK73799.1"/>
    <property type="molecule type" value="Genomic_DNA"/>
</dbReference>
<dbReference type="Gramene" id="ONK73799">
    <property type="protein sequence ID" value="ONK73799"/>
    <property type="gene ID" value="A4U43_C04F35500"/>
</dbReference>
<feature type="region of interest" description="Disordered" evidence="1">
    <location>
        <begin position="1"/>
        <end position="32"/>
    </location>
</feature>
<dbReference type="AlphaFoldDB" id="A0A5P1FAJ5"/>
<reference evidence="3" key="1">
    <citation type="journal article" date="2017" name="Nat. Commun.">
        <title>The asparagus genome sheds light on the origin and evolution of a young Y chromosome.</title>
        <authorList>
            <person name="Harkess A."/>
            <person name="Zhou J."/>
            <person name="Xu C."/>
            <person name="Bowers J.E."/>
            <person name="Van der Hulst R."/>
            <person name="Ayyampalayam S."/>
            <person name="Mercati F."/>
            <person name="Riccardi P."/>
            <person name="McKain M.R."/>
            <person name="Kakrana A."/>
            <person name="Tang H."/>
            <person name="Ray J."/>
            <person name="Groenendijk J."/>
            <person name="Arikit S."/>
            <person name="Mathioni S.M."/>
            <person name="Nakano M."/>
            <person name="Shan H."/>
            <person name="Telgmann-Rauber A."/>
            <person name="Kanno A."/>
            <person name="Yue Z."/>
            <person name="Chen H."/>
            <person name="Li W."/>
            <person name="Chen Y."/>
            <person name="Xu X."/>
            <person name="Zhang Y."/>
            <person name="Luo S."/>
            <person name="Chen H."/>
            <person name="Gao J."/>
            <person name="Mao Z."/>
            <person name="Pires J.C."/>
            <person name="Luo M."/>
            <person name="Kudrna D."/>
            <person name="Wing R.A."/>
            <person name="Meyers B.C."/>
            <person name="Yi K."/>
            <person name="Kong H."/>
            <person name="Lavrijsen P."/>
            <person name="Sunseri F."/>
            <person name="Falavigna A."/>
            <person name="Ye Y."/>
            <person name="Leebens-Mack J.H."/>
            <person name="Chen G."/>
        </authorList>
    </citation>
    <scope>NUCLEOTIDE SEQUENCE [LARGE SCALE GENOMIC DNA]</scope>
    <source>
        <strain evidence="3">cv. DH0086</strain>
    </source>
</reference>
<proteinExistence type="predicted"/>
<accession>A0A5P1FAJ5</accession>
<feature type="region of interest" description="Disordered" evidence="1">
    <location>
        <begin position="182"/>
        <end position="202"/>
    </location>
</feature>
<dbReference type="Proteomes" id="UP000243459">
    <property type="component" value="Chromosome 4"/>
</dbReference>